<evidence type="ECO:0000313" key="1">
    <source>
        <dbReference type="EMBL" id="MBX60726.1"/>
    </source>
</evidence>
<organism evidence="1">
    <name type="scientific">Rhizophora mucronata</name>
    <name type="common">Asiatic mangrove</name>
    <dbReference type="NCBI Taxonomy" id="61149"/>
    <lineage>
        <taxon>Eukaryota</taxon>
        <taxon>Viridiplantae</taxon>
        <taxon>Streptophyta</taxon>
        <taxon>Embryophyta</taxon>
        <taxon>Tracheophyta</taxon>
        <taxon>Spermatophyta</taxon>
        <taxon>Magnoliopsida</taxon>
        <taxon>eudicotyledons</taxon>
        <taxon>Gunneridae</taxon>
        <taxon>Pentapetalae</taxon>
        <taxon>rosids</taxon>
        <taxon>fabids</taxon>
        <taxon>Malpighiales</taxon>
        <taxon>Rhizophoraceae</taxon>
        <taxon>Rhizophora</taxon>
    </lineage>
</organism>
<sequence>MRQDAALMSCQVWCPTNVKIGVLNKAQSMFVD</sequence>
<dbReference type="EMBL" id="GGEC01080242">
    <property type="protein sequence ID" value="MBX60726.1"/>
    <property type="molecule type" value="Transcribed_RNA"/>
</dbReference>
<reference evidence="1" key="1">
    <citation type="submission" date="2018-02" db="EMBL/GenBank/DDBJ databases">
        <title>Rhizophora mucronata_Transcriptome.</title>
        <authorList>
            <person name="Meera S.P."/>
            <person name="Sreeshan A."/>
            <person name="Augustine A."/>
        </authorList>
    </citation>
    <scope>NUCLEOTIDE SEQUENCE</scope>
    <source>
        <tissue evidence="1">Leaf</tissue>
    </source>
</reference>
<name>A0A2P2Q161_RHIMU</name>
<dbReference type="AlphaFoldDB" id="A0A2P2Q161"/>
<accession>A0A2P2Q161</accession>
<proteinExistence type="predicted"/>
<protein>
    <submittedName>
        <fullName evidence="1">Uncharacterized protein</fullName>
    </submittedName>
</protein>